<feature type="region of interest" description="Disordered" evidence="1">
    <location>
        <begin position="913"/>
        <end position="962"/>
    </location>
</feature>
<dbReference type="Proteomes" id="UP001244341">
    <property type="component" value="Chromosome 2b"/>
</dbReference>
<feature type="region of interest" description="Disordered" evidence="1">
    <location>
        <begin position="413"/>
        <end position="462"/>
    </location>
</feature>
<feature type="compositionally biased region" description="Gly residues" evidence="1">
    <location>
        <begin position="953"/>
        <end position="962"/>
    </location>
</feature>
<dbReference type="EMBL" id="CP126209">
    <property type="protein sequence ID" value="WIA10801.1"/>
    <property type="molecule type" value="Genomic_DNA"/>
</dbReference>
<accession>A0ABY8TSR3</accession>
<protein>
    <submittedName>
        <fullName evidence="2">Uncharacterized protein</fullName>
    </submittedName>
</protein>
<gene>
    <name evidence="2" type="ORF">OEZ85_010969</name>
</gene>
<reference evidence="2 3" key="1">
    <citation type="submission" date="2023-05" db="EMBL/GenBank/DDBJ databases">
        <title>A 100% complete, gapless, phased diploid assembly of the Scenedesmus obliquus UTEX 3031 genome.</title>
        <authorList>
            <person name="Biondi T.C."/>
            <person name="Hanschen E.R."/>
            <person name="Kwon T."/>
            <person name="Eng W."/>
            <person name="Kruse C.P.S."/>
            <person name="Koehler S.I."/>
            <person name="Kunde Y."/>
            <person name="Gleasner C.D."/>
            <person name="You Mak K.T."/>
            <person name="Polle J."/>
            <person name="Hovde B.T."/>
            <person name="Starkenburg S.R."/>
        </authorList>
    </citation>
    <scope>NUCLEOTIDE SEQUENCE [LARGE SCALE GENOMIC DNA]</scope>
    <source>
        <strain evidence="2 3">DOE0152z</strain>
    </source>
</reference>
<sequence>MGLGFQFVPTPHYQGGQDHQHGQQQQQGPSSPTRTTPTKPGSPGKVRRQGSPSKGKRDGSQSPSRNNNSGNAQQHAASAAYQQILRRRLRRPKSRGPSYDPSIKTAAAAAAHYGTGASLLGKHRLSNCSSMEEAAAGPEGMPHEWAGDATGSGWLYGPDGWDEEDAFASGCLGEAASMMGDSLGFGGFEGYVWPLDGAFAEEDGPQLQQPVYACTPAAAAAAAAAGMLTEYTHTNNNILWCCSTHPSTLATRHSALATSAMEPDNDRSPSCNTLAQLDAGSTIVIECPQVLHKDGSDPHHTQGKYRAIVVSIGECSETGVLQREAKLRVSNAPMLGSLQCYDKVTGKPLQQVPPAYPKLFDLLETARGSEELDTLLSSDRYAKFGSFNAAESNLAWVTGAGAEKLLTADDLARGTQKRKVPWDSEATRGHGAKHEAPQDKKRKVHGVSREKREPANRAAAALPVTSASGAAAAGPVTPVQPASGAAAALPVTSASGAAAAGPVTPVQPASSSATAGPVFNINIQGQGHDVDVRRIINAATNRGKVIWQPSEEAFKTAAADLHPDAGKALAELKRGVPLSAEQLLHDAGVASNSLVGQFFTGSRGMQHITAFKKAGLHELPVETLMTMTEGDVCRSIKASFLTNSRTAGDPLHASTVEGNVSGLRSVFTHLIGRSMAPETKLHTVVALALDRDQRLEAGNPIGEGFARILQSQVKSETTLKQATPVRTLQTPGKWLLHWCHDFACLLRELTGVSNTAIDRLHNCKLMALHRAGMALLSQLLNMRCTTRPSDPCLLDISCCKLLIGTQSIPTAAVAMYGLQRDSSCHVNLLLNSSSATLLDVARGKVRSAKANNEPEIYWTQLRELAMPAALSMLSLGHVIVFIQMLDMIITATLHARLLNKVAPTAEKGGLPAAMRFGLPRHTPSGLPSLPAQQGPSSSSSSSMPNAAAVAGSSSGGGGSSGGGSISMVPICKPLTTDDVNGNKSMLYLEKDDEGGYTATCMRRSSIKKGGGSSIAAAREQASGVLATSKMGTEQEVRSSTQKDAFQSGMSTEFMAQAFQHGEEMQRSYCNVKLEQRANGSNIELPTGNFSQVSKIPVRLKDSDTLEGGVQRDMWVLSHIVNDDSPALDQAVSGVLQSKLFADCKTAIQMVVAATPGNQRVLRLYEAQKDTSKVSELMPAFDIPSVDGQFHTSTLCIAAASGSKPFSELLARLPTLCCSGVCINDQQLAHEGFASVFSQLQQECGKLSSSMYTGDDAAPPVAGSTSAVLIQSYTPWLFGKMGQHYINKCVPPPTQACVPANLSAVVADFLLTNAADFERFVQSRKAPGQ</sequence>
<feature type="region of interest" description="Disordered" evidence="1">
    <location>
        <begin position="1"/>
        <end position="79"/>
    </location>
</feature>
<evidence type="ECO:0000313" key="2">
    <source>
        <dbReference type="EMBL" id="WIA10801.1"/>
    </source>
</evidence>
<proteinExistence type="predicted"/>
<feature type="compositionally biased region" description="Low complexity" evidence="1">
    <location>
        <begin position="11"/>
        <end position="44"/>
    </location>
</feature>
<keyword evidence="3" id="KW-1185">Reference proteome</keyword>
<name>A0ABY8TSR3_TETOB</name>
<organism evidence="2 3">
    <name type="scientific">Tetradesmus obliquus</name>
    <name type="common">Green alga</name>
    <name type="synonym">Acutodesmus obliquus</name>
    <dbReference type="NCBI Taxonomy" id="3088"/>
    <lineage>
        <taxon>Eukaryota</taxon>
        <taxon>Viridiplantae</taxon>
        <taxon>Chlorophyta</taxon>
        <taxon>core chlorophytes</taxon>
        <taxon>Chlorophyceae</taxon>
        <taxon>CS clade</taxon>
        <taxon>Sphaeropleales</taxon>
        <taxon>Scenedesmaceae</taxon>
        <taxon>Tetradesmus</taxon>
    </lineage>
</organism>
<feature type="compositionally biased region" description="Basic and acidic residues" evidence="1">
    <location>
        <begin position="420"/>
        <end position="439"/>
    </location>
</feature>
<feature type="compositionally biased region" description="Low complexity" evidence="1">
    <location>
        <begin position="66"/>
        <end position="79"/>
    </location>
</feature>
<evidence type="ECO:0000313" key="3">
    <source>
        <dbReference type="Proteomes" id="UP001244341"/>
    </source>
</evidence>
<evidence type="ECO:0000256" key="1">
    <source>
        <dbReference type="SAM" id="MobiDB-lite"/>
    </source>
</evidence>